<feature type="region of interest" description="Disordered" evidence="1">
    <location>
        <begin position="248"/>
        <end position="445"/>
    </location>
</feature>
<feature type="region of interest" description="Disordered" evidence="1">
    <location>
        <begin position="26"/>
        <end position="53"/>
    </location>
</feature>
<feature type="region of interest" description="Disordered" evidence="1">
    <location>
        <begin position="137"/>
        <end position="214"/>
    </location>
</feature>
<feature type="compositionally biased region" description="Low complexity" evidence="1">
    <location>
        <begin position="158"/>
        <end position="179"/>
    </location>
</feature>
<feature type="compositionally biased region" description="Low complexity" evidence="1">
    <location>
        <begin position="303"/>
        <end position="348"/>
    </location>
</feature>
<dbReference type="GO" id="GO:0030036">
    <property type="term" value="P:actin cytoskeleton organization"/>
    <property type="evidence" value="ECO:0007669"/>
    <property type="project" value="TreeGrafter"/>
</dbReference>
<organism evidence="2 3">
    <name type="scientific">Apodospora peruviana</name>
    <dbReference type="NCBI Taxonomy" id="516989"/>
    <lineage>
        <taxon>Eukaryota</taxon>
        <taxon>Fungi</taxon>
        <taxon>Dikarya</taxon>
        <taxon>Ascomycota</taxon>
        <taxon>Pezizomycotina</taxon>
        <taxon>Sordariomycetes</taxon>
        <taxon>Sordariomycetidae</taxon>
        <taxon>Sordariales</taxon>
        <taxon>Lasiosphaeriaceae</taxon>
        <taxon>Apodospora</taxon>
    </lineage>
</organism>
<feature type="compositionally biased region" description="Polar residues" evidence="1">
    <location>
        <begin position="196"/>
        <end position="214"/>
    </location>
</feature>
<name>A0AAE0M8J7_9PEZI</name>
<evidence type="ECO:0000313" key="3">
    <source>
        <dbReference type="Proteomes" id="UP001283341"/>
    </source>
</evidence>
<feature type="compositionally biased region" description="Polar residues" evidence="1">
    <location>
        <begin position="689"/>
        <end position="701"/>
    </location>
</feature>
<keyword evidence="3" id="KW-1185">Reference proteome</keyword>
<dbReference type="AlphaFoldDB" id="A0AAE0M8J7"/>
<dbReference type="EMBL" id="JAUEDM010000003">
    <property type="protein sequence ID" value="KAK3322518.1"/>
    <property type="molecule type" value="Genomic_DNA"/>
</dbReference>
<protein>
    <recommendedName>
        <fullName evidence="4">Protein BNI4</fullName>
    </recommendedName>
</protein>
<evidence type="ECO:0008006" key="4">
    <source>
        <dbReference type="Google" id="ProtNLM"/>
    </source>
</evidence>
<reference evidence="2" key="2">
    <citation type="submission" date="2023-06" db="EMBL/GenBank/DDBJ databases">
        <authorList>
            <consortium name="Lawrence Berkeley National Laboratory"/>
            <person name="Haridas S."/>
            <person name="Hensen N."/>
            <person name="Bonometti L."/>
            <person name="Westerberg I."/>
            <person name="Brannstrom I.O."/>
            <person name="Guillou S."/>
            <person name="Cros-Aarteil S."/>
            <person name="Calhoun S."/>
            <person name="Kuo A."/>
            <person name="Mondo S."/>
            <person name="Pangilinan J."/>
            <person name="Riley R."/>
            <person name="Labutti K."/>
            <person name="Andreopoulos B."/>
            <person name="Lipzen A."/>
            <person name="Chen C."/>
            <person name="Yanf M."/>
            <person name="Daum C."/>
            <person name="Ng V."/>
            <person name="Clum A."/>
            <person name="Steindorff A."/>
            <person name="Ohm R."/>
            <person name="Martin F."/>
            <person name="Silar P."/>
            <person name="Natvig D."/>
            <person name="Lalanne C."/>
            <person name="Gautier V."/>
            <person name="Ament-Velasquez S.L."/>
            <person name="Kruys A."/>
            <person name="Hutchinson M.I."/>
            <person name="Powell A.J."/>
            <person name="Barry K."/>
            <person name="Miller A.N."/>
            <person name="Grigoriev I.V."/>
            <person name="Debuchy R."/>
            <person name="Gladieux P."/>
            <person name="Thoren M.H."/>
            <person name="Johannesson H."/>
        </authorList>
    </citation>
    <scope>NUCLEOTIDE SEQUENCE</scope>
    <source>
        <strain evidence="2">CBS 118394</strain>
    </source>
</reference>
<reference evidence="2" key="1">
    <citation type="journal article" date="2023" name="Mol. Phylogenet. Evol.">
        <title>Genome-scale phylogeny and comparative genomics of the fungal order Sordariales.</title>
        <authorList>
            <person name="Hensen N."/>
            <person name="Bonometti L."/>
            <person name="Westerberg I."/>
            <person name="Brannstrom I.O."/>
            <person name="Guillou S."/>
            <person name="Cros-Aarteil S."/>
            <person name="Calhoun S."/>
            <person name="Haridas S."/>
            <person name="Kuo A."/>
            <person name="Mondo S."/>
            <person name="Pangilinan J."/>
            <person name="Riley R."/>
            <person name="LaButti K."/>
            <person name="Andreopoulos B."/>
            <person name="Lipzen A."/>
            <person name="Chen C."/>
            <person name="Yan M."/>
            <person name="Daum C."/>
            <person name="Ng V."/>
            <person name="Clum A."/>
            <person name="Steindorff A."/>
            <person name="Ohm R.A."/>
            <person name="Martin F."/>
            <person name="Silar P."/>
            <person name="Natvig D.O."/>
            <person name="Lalanne C."/>
            <person name="Gautier V."/>
            <person name="Ament-Velasquez S.L."/>
            <person name="Kruys A."/>
            <person name="Hutchinson M.I."/>
            <person name="Powell A.J."/>
            <person name="Barry K."/>
            <person name="Miller A.N."/>
            <person name="Grigoriev I.V."/>
            <person name="Debuchy R."/>
            <person name="Gladieux P."/>
            <person name="Hiltunen Thoren M."/>
            <person name="Johannesson H."/>
        </authorList>
    </citation>
    <scope>NUCLEOTIDE SEQUENCE</scope>
    <source>
        <strain evidence="2">CBS 118394</strain>
    </source>
</reference>
<evidence type="ECO:0000313" key="2">
    <source>
        <dbReference type="EMBL" id="KAK3322518.1"/>
    </source>
</evidence>
<evidence type="ECO:0000256" key="1">
    <source>
        <dbReference type="SAM" id="MobiDB-lite"/>
    </source>
</evidence>
<feature type="region of interest" description="Disordered" evidence="1">
    <location>
        <begin position="589"/>
        <end position="608"/>
    </location>
</feature>
<feature type="region of interest" description="Disordered" evidence="1">
    <location>
        <begin position="656"/>
        <end position="714"/>
    </location>
</feature>
<gene>
    <name evidence="2" type="ORF">B0H66DRAFT_206909</name>
</gene>
<feature type="region of interest" description="Disordered" evidence="1">
    <location>
        <begin position="618"/>
        <end position="642"/>
    </location>
</feature>
<dbReference type="Proteomes" id="UP001283341">
    <property type="component" value="Unassembled WGS sequence"/>
</dbReference>
<accession>A0AAE0M8J7</accession>
<dbReference type="PANTHER" id="PTHR12751:SF18">
    <property type="entry name" value="PHOSPHATASE AND ACTIN REGULATOR 1"/>
    <property type="match status" value="1"/>
</dbReference>
<feature type="region of interest" description="Disordered" evidence="1">
    <location>
        <begin position="460"/>
        <end position="484"/>
    </location>
</feature>
<comment type="caution">
    <text evidence="2">The sequence shown here is derived from an EMBL/GenBank/DDBJ whole genome shotgun (WGS) entry which is preliminary data.</text>
</comment>
<dbReference type="GO" id="GO:0003779">
    <property type="term" value="F:actin binding"/>
    <property type="evidence" value="ECO:0007669"/>
    <property type="project" value="TreeGrafter"/>
</dbReference>
<dbReference type="PANTHER" id="PTHR12751">
    <property type="entry name" value="PHOSPHATASE AND ACTIN REGULATOR PHACTR"/>
    <property type="match status" value="1"/>
</dbReference>
<feature type="compositionally biased region" description="Polar residues" evidence="1">
    <location>
        <begin position="365"/>
        <end position="388"/>
    </location>
</feature>
<sequence length="806" mass="85094">MAALVQNYPRQSGTSTMLQARPMSASGIISSGQPHANTQYVPGVSQQKSSIHGLPGGMAGPVVYRGSSAPVQPYAFTNTPSLTPSAHWQQFRAQRTTSASAVPTLPSFDYGQPSVVRPRYPASASMTNLPSTAALNLQAGGSRDDSGLPMPGRRGSNSPQPQSAQRSESSSQSSLVPSAPIKPSPERYRRPALRSADSSARNSQVQVQNRPNSSVDAVYGSAVDDMQLVRGPSQDDIKRFRRRSMPALDSAGFSKPLTPPGVEQPVESSRLDQSGPRKIVDKEHKPARAGNNLAADRGANPTDAHTGSSDSRSSTRSAGGSQRPSSSTNGNANAANPAGNPALSSASPDQTSHSKDYPRLVNIPPRSSSSDAASTKRTINPSPLSNSAKMGEEAGSGQSADAPAKTPTPAPSSPVKTSVPKIESPAVRQLAAINQSSKAKSKTSRLRRALSFGSAAEFRKAIPENGTPENAESSGPAKLHKERNADDVYNAEQDRIARQQEAAGIGSSIYSGGKLFSGSTDNISISSTASSASIMIRKMGRGMKKSTRSLVGLFRPKSIVGAPAADPKLPEATEATVSMITVEAERERVNVTADPSKNGGGTGFPHLERNSIDAATAHNAVSEGRGSSGTDDSSARKSILGGEKDRAEVLAAVRKGILKRGTSGSSTPSPRPSETKVPPPELPAPVLTDSPNSSAPSTPNDEAQGHRRTAQISIGNEDYFITALRLRQDTKSAPGTPQGSMKRNATFSPRLAFYETWPSQEYDRRGDAATCNRLTPMLAQQIKEELNSFKMEMEVHENSKIYTHFF</sequence>
<proteinExistence type="predicted"/>
<feature type="compositionally biased region" description="Polar residues" evidence="1">
    <location>
        <begin position="27"/>
        <end position="50"/>
    </location>
</feature>